<dbReference type="STRING" id="364200.SAMN04488515_1986"/>
<dbReference type="Gene3D" id="3.40.50.1240">
    <property type="entry name" value="Phosphoglycerate mutase-like"/>
    <property type="match status" value="1"/>
</dbReference>
<name>A0A1I0QL43_9RHOB</name>
<dbReference type="InterPro" id="IPR013078">
    <property type="entry name" value="His_Pase_superF_clade-1"/>
</dbReference>
<keyword evidence="2" id="KW-1185">Reference proteome</keyword>
<evidence type="ECO:0000313" key="2">
    <source>
        <dbReference type="Proteomes" id="UP000199167"/>
    </source>
</evidence>
<organism evidence="1 2">
    <name type="scientific">Cognatiyoonia koreensis</name>
    <dbReference type="NCBI Taxonomy" id="364200"/>
    <lineage>
        <taxon>Bacteria</taxon>
        <taxon>Pseudomonadati</taxon>
        <taxon>Pseudomonadota</taxon>
        <taxon>Alphaproteobacteria</taxon>
        <taxon>Rhodobacterales</taxon>
        <taxon>Paracoccaceae</taxon>
        <taxon>Cognatiyoonia</taxon>
    </lineage>
</organism>
<dbReference type="SUPFAM" id="SSF53254">
    <property type="entry name" value="Phosphoglycerate mutase-like"/>
    <property type="match status" value="1"/>
</dbReference>
<dbReference type="GO" id="GO:0016791">
    <property type="term" value="F:phosphatase activity"/>
    <property type="evidence" value="ECO:0007669"/>
    <property type="project" value="TreeGrafter"/>
</dbReference>
<dbReference type="Pfam" id="PF00300">
    <property type="entry name" value="His_Phos_1"/>
    <property type="match status" value="1"/>
</dbReference>
<dbReference type="SMART" id="SM00855">
    <property type="entry name" value="PGAM"/>
    <property type="match status" value="1"/>
</dbReference>
<dbReference type="OrthoDB" id="8347407at2"/>
<dbReference type="InterPro" id="IPR050275">
    <property type="entry name" value="PGM_Phosphatase"/>
</dbReference>
<evidence type="ECO:0000313" key="1">
    <source>
        <dbReference type="EMBL" id="SEW27734.1"/>
    </source>
</evidence>
<gene>
    <name evidence="1" type="ORF">SAMN04488515_1986</name>
</gene>
<reference evidence="1 2" key="1">
    <citation type="submission" date="2016-10" db="EMBL/GenBank/DDBJ databases">
        <authorList>
            <person name="de Groot N.N."/>
        </authorList>
    </citation>
    <scope>NUCLEOTIDE SEQUENCE [LARGE SCALE GENOMIC DNA]</scope>
    <source>
        <strain evidence="1 2">DSM 17925</strain>
    </source>
</reference>
<dbReference type="PANTHER" id="PTHR48100:SF1">
    <property type="entry name" value="HISTIDINE PHOSPHATASE FAMILY PROTEIN-RELATED"/>
    <property type="match status" value="1"/>
</dbReference>
<sequence length="192" mass="21354">MTHVWLVRHGPTHEKAFTGWRDVPADLSDAAQIERVSAYLPRDALVISSDLKRAHDTATAIGGDRKRLPSCPALRELNFGHWDGLTFDAVSERDPILSRQYWEEPGDLRAPDGESWNDAAARFGTRLDTLIADHRPAHLVVVAHMGVIMTQIQRAGSMSAYAAMGHQIDNYSTTDMRLVDGHWTLGVINHVP</sequence>
<dbReference type="RefSeq" id="WP_089993352.1">
    <property type="nucleotide sequence ID" value="NZ_FOIZ01000001.1"/>
</dbReference>
<protein>
    <submittedName>
        <fullName evidence="1">Broad specificity phosphatase PhoE</fullName>
    </submittedName>
</protein>
<dbReference type="PANTHER" id="PTHR48100">
    <property type="entry name" value="BROAD-SPECIFICITY PHOSPHATASE YOR283W-RELATED"/>
    <property type="match status" value="1"/>
</dbReference>
<accession>A0A1I0QL43</accession>
<dbReference type="CDD" id="cd07067">
    <property type="entry name" value="HP_PGM_like"/>
    <property type="match status" value="1"/>
</dbReference>
<proteinExistence type="predicted"/>
<dbReference type="GO" id="GO:0005737">
    <property type="term" value="C:cytoplasm"/>
    <property type="evidence" value="ECO:0007669"/>
    <property type="project" value="TreeGrafter"/>
</dbReference>
<dbReference type="AlphaFoldDB" id="A0A1I0QL43"/>
<dbReference type="EMBL" id="FOIZ01000001">
    <property type="protein sequence ID" value="SEW27734.1"/>
    <property type="molecule type" value="Genomic_DNA"/>
</dbReference>
<dbReference type="InterPro" id="IPR029033">
    <property type="entry name" value="His_PPase_superfam"/>
</dbReference>
<dbReference type="Proteomes" id="UP000199167">
    <property type="component" value="Unassembled WGS sequence"/>
</dbReference>